<accession>A0A1L6MWQ6</accession>
<organism evidence="1 2">
    <name type="scientific">Pajaroellobacter abortibovis</name>
    <dbReference type="NCBI Taxonomy" id="1882918"/>
    <lineage>
        <taxon>Bacteria</taxon>
        <taxon>Pseudomonadati</taxon>
        <taxon>Myxococcota</taxon>
        <taxon>Polyangia</taxon>
        <taxon>Polyangiales</taxon>
        <taxon>Polyangiaceae</taxon>
    </lineage>
</organism>
<dbReference type="Proteomes" id="UP000185544">
    <property type="component" value="Chromosome"/>
</dbReference>
<dbReference type="SUPFAM" id="SSF52266">
    <property type="entry name" value="SGNH hydrolase"/>
    <property type="match status" value="1"/>
</dbReference>
<evidence type="ECO:0000313" key="1">
    <source>
        <dbReference type="EMBL" id="APR99989.1"/>
    </source>
</evidence>
<dbReference type="AlphaFoldDB" id="A0A1L6MWQ6"/>
<evidence type="ECO:0000313" key="2">
    <source>
        <dbReference type="Proteomes" id="UP000185544"/>
    </source>
</evidence>
<keyword evidence="2" id="KW-1185">Reference proteome</keyword>
<dbReference type="EMBL" id="CP016908">
    <property type="protein sequence ID" value="APR99989.1"/>
    <property type="molecule type" value="Genomic_DNA"/>
</dbReference>
<sequence length="100" mass="11643">MSILIEKPANTIRISVLKGSYTEALQMPLEKAFCKQAERHFKRCPTLQSKKIEVMNLGVSGYNTVQEYFVLQKYVWQYSRDQLLQLYIQGTILKKIVLIS</sequence>
<protein>
    <submittedName>
        <fullName evidence="1">Uncharacterized protein</fullName>
    </submittedName>
</protein>
<gene>
    <name evidence="1" type="ORF">BCY86_04295</name>
</gene>
<reference evidence="1 2" key="1">
    <citation type="submission" date="2016-08" db="EMBL/GenBank/DDBJ databases">
        <title>Identification and validation of antigenic proteins from Pajaroellobacter abortibovis using de-novo genome sequence assembly and reverse vaccinology.</title>
        <authorList>
            <person name="Welly B.T."/>
            <person name="Miller M.R."/>
            <person name="Stott J.L."/>
            <person name="Blanchard M.T."/>
            <person name="Islas-Trejo A.D."/>
            <person name="O'Rourke S.M."/>
            <person name="Young A.E."/>
            <person name="Medrano J.F."/>
            <person name="Van Eenennaam A.L."/>
        </authorList>
    </citation>
    <scope>NUCLEOTIDE SEQUENCE [LARGE SCALE GENOMIC DNA]</scope>
    <source>
        <strain evidence="1 2">BTF92-0548A/99-0131</strain>
    </source>
</reference>
<name>A0A1L6MWQ6_9BACT</name>
<proteinExistence type="predicted"/>
<dbReference type="KEGG" id="pabo:BCY86_04295"/>